<evidence type="ECO:0000256" key="1">
    <source>
        <dbReference type="ARBA" id="ARBA00004651"/>
    </source>
</evidence>
<feature type="transmembrane region" description="Helical" evidence="8">
    <location>
        <begin position="12"/>
        <end position="36"/>
    </location>
</feature>
<reference evidence="9 10" key="1">
    <citation type="submission" date="2020-10" db="EMBL/GenBank/DDBJ databases">
        <title>Complete genome sequence of Paludibaculum fermentans P105T, a facultatively anaerobic acidobacterium capable of dissimilatory Fe(III) reduction.</title>
        <authorList>
            <person name="Dedysh S.N."/>
            <person name="Beletsky A.V."/>
            <person name="Kulichevskaya I.S."/>
            <person name="Mardanov A.V."/>
            <person name="Ravin N.V."/>
        </authorList>
    </citation>
    <scope>NUCLEOTIDE SEQUENCE [LARGE SCALE GENOMIC DNA]</scope>
    <source>
        <strain evidence="9 10">P105</strain>
    </source>
</reference>
<dbReference type="AlphaFoldDB" id="A0A7S7NK99"/>
<accession>A0A7S7NK99</accession>
<dbReference type="PRINTS" id="PR00702">
    <property type="entry name" value="ACRIFLAVINRP"/>
</dbReference>
<evidence type="ECO:0000313" key="9">
    <source>
        <dbReference type="EMBL" id="QOY85114.1"/>
    </source>
</evidence>
<keyword evidence="6 8" id="KW-1133">Transmembrane helix</keyword>
<feature type="transmembrane region" description="Helical" evidence="8">
    <location>
        <begin position="956"/>
        <end position="973"/>
    </location>
</feature>
<evidence type="ECO:0000256" key="8">
    <source>
        <dbReference type="SAM" id="Phobius"/>
    </source>
</evidence>
<feature type="transmembrane region" description="Helical" evidence="8">
    <location>
        <begin position="359"/>
        <end position="379"/>
    </location>
</feature>
<organism evidence="9 10">
    <name type="scientific">Paludibaculum fermentans</name>
    <dbReference type="NCBI Taxonomy" id="1473598"/>
    <lineage>
        <taxon>Bacteria</taxon>
        <taxon>Pseudomonadati</taxon>
        <taxon>Acidobacteriota</taxon>
        <taxon>Terriglobia</taxon>
        <taxon>Bryobacterales</taxon>
        <taxon>Bryobacteraceae</taxon>
        <taxon>Paludibaculum</taxon>
    </lineage>
</organism>
<dbReference type="GO" id="GO:0042910">
    <property type="term" value="F:xenobiotic transmembrane transporter activity"/>
    <property type="evidence" value="ECO:0007669"/>
    <property type="project" value="TreeGrafter"/>
</dbReference>
<dbReference type="PANTHER" id="PTHR32063">
    <property type="match status" value="1"/>
</dbReference>
<dbReference type="InterPro" id="IPR004763">
    <property type="entry name" value="CusA-like"/>
</dbReference>
<evidence type="ECO:0000256" key="3">
    <source>
        <dbReference type="ARBA" id="ARBA00022448"/>
    </source>
</evidence>
<dbReference type="InterPro" id="IPR027463">
    <property type="entry name" value="AcrB_DN_DC_subdom"/>
</dbReference>
<proteinExistence type="inferred from homology"/>
<keyword evidence="4" id="KW-1003">Cell membrane</keyword>
<feature type="transmembrane region" description="Helical" evidence="8">
    <location>
        <begin position="881"/>
        <end position="901"/>
    </location>
</feature>
<dbReference type="Proteomes" id="UP000593892">
    <property type="component" value="Chromosome"/>
</dbReference>
<keyword evidence="5 8" id="KW-0812">Transmembrane</keyword>
<feature type="transmembrane region" description="Helical" evidence="8">
    <location>
        <begin position="434"/>
        <end position="451"/>
    </location>
</feature>
<dbReference type="GO" id="GO:0005886">
    <property type="term" value="C:plasma membrane"/>
    <property type="evidence" value="ECO:0007669"/>
    <property type="project" value="UniProtKB-SubCell"/>
</dbReference>
<feature type="transmembrane region" description="Helical" evidence="8">
    <location>
        <begin position="856"/>
        <end position="875"/>
    </location>
</feature>
<protein>
    <submittedName>
        <fullName evidence="9">Efflux RND transporter permease subunit</fullName>
    </submittedName>
</protein>
<dbReference type="SUPFAM" id="SSF82693">
    <property type="entry name" value="Multidrug efflux transporter AcrB pore domain, PN1, PN2, PC1 and PC2 subdomains"/>
    <property type="match status" value="3"/>
</dbReference>
<dbReference type="SUPFAM" id="SSF82714">
    <property type="entry name" value="Multidrug efflux transporter AcrB TolC docking domain, DN and DC subdomains"/>
    <property type="match status" value="2"/>
</dbReference>
<comment type="subcellular location">
    <subcellularLocation>
        <location evidence="1">Cell membrane</location>
        <topology evidence="1">Multi-pass membrane protein</topology>
    </subcellularLocation>
</comment>
<feature type="transmembrane region" description="Helical" evidence="8">
    <location>
        <begin position="336"/>
        <end position="352"/>
    </location>
</feature>
<dbReference type="EMBL" id="CP063849">
    <property type="protein sequence ID" value="QOY85114.1"/>
    <property type="molecule type" value="Genomic_DNA"/>
</dbReference>
<dbReference type="PANTHER" id="PTHR32063:SF24">
    <property type="entry name" value="CATION EFFLUX SYSTEM (ACRB_ACRD_ACRF FAMILY)"/>
    <property type="match status" value="1"/>
</dbReference>
<dbReference type="InterPro" id="IPR001036">
    <property type="entry name" value="Acrflvin-R"/>
</dbReference>
<keyword evidence="3" id="KW-0813">Transport</keyword>
<dbReference type="Gene3D" id="3.30.70.1440">
    <property type="entry name" value="Multidrug efflux transporter AcrB pore domain"/>
    <property type="match status" value="1"/>
</dbReference>
<dbReference type="Gene3D" id="1.20.1640.10">
    <property type="entry name" value="Multidrug efflux transporter AcrB transmembrane domain"/>
    <property type="match status" value="2"/>
</dbReference>
<dbReference type="GO" id="GO:0008324">
    <property type="term" value="F:monoatomic cation transmembrane transporter activity"/>
    <property type="evidence" value="ECO:0007669"/>
    <property type="project" value="InterPro"/>
</dbReference>
<evidence type="ECO:0000256" key="2">
    <source>
        <dbReference type="ARBA" id="ARBA00010942"/>
    </source>
</evidence>
<gene>
    <name evidence="9" type="ORF">IRI77_19965</name>
</gene>
<evidence type="ECO:0000256" key="4">
    <source>
        <dbReference type="ARBA" id="ARBA00022475"/>
    </source>
</evidence>
<feature type="transmembrane region" description="Helical" evidence="8">
    <location>
        <begin position="985"/>
        <end position="1008"/>
    </location>
</feature>
<dbReference type="SUPFAM" id="SSF82866">
    <property type="entry name" value="Multidrug efflux transporter AcrB transmembrane domain"/>
    <property type="match status" value="2"/>
</dbReference>
<comment type="similarity">
    <text evidence="2">Belongs to the resistance-nodulation-cell division (RND) (TC 2.A.6) family.</text>
</comment>
<evidence type="ECO:0000313" key="10">
    <source>
        <dbReference type="Proteomes" id="UP000593892"/>
    </source>
</evidence>
<dbReference type="Gene3D" id="3.30.70.1430">
    <property type="entry name" value="Multidrug efflux transporter AcrB pore domain"/>
    <property type="match status" value="2"/>
</dbReference>
<dbReference type="KEGG" id="pfer:IRI77_19965"/>
<dbReference type="NCBIfam" id="TIGR00914">
    <property type="entry name" value="2A0601"/>
    <property type="match status" value="1"/>
</dbReference>
<dbReference type="Gene3D" id="3.30.2090.10">
    <property type="entry name" value="Multidrug efflux transporter AcrB TolC docking domain, DN and DC subdomains"/>
    <property type="match status" value="2"/>
</dbReference>
<name>A0A7S7NK99_PALFE</name>
<dbReference type="Pfam" id="PF00873">
    <property type="entry name" value="ACR_tran"/>
    <property type="match status" value="1"/>
</dbReference>
<feature type="transmembrane region" description="Helical" evidence="8">
    <location>
        <begin position="913"/>
        <end position="936"/>
    </location>
</feature>
<evidence type="ECO:0000256" key="6">
    <source>
        <dbReference type="ARBA" id="ARBA00022989"/>
    </source>
</evidence>
<keyword evidence="10" id="KW-1185">Reference proteome</keyword>
<keyword evidence="7 8" id="KW-0472">Membrane</keyword>
<dbReference type="RefSeq" id="WP_194446784.1">
    <property type="nucleotide sequence ID" value="NZ_CP063849.1"/>
</dbReference>
<evidence type="ECO:0000256" key="5">
    <source>
        <dbReference type="ARBA" id="ARBA00022692"/>
    </source>
</evidence>
<evidence type="ECO:0000256" key="7">
    <source>
        <dbReference type="ARBA" id="ARBA00023136"/>
    </source>
</evidence>
<dbReference type="Gene3D" id="3.30.70.1320">
    <property type="entry name" value="Multidrug efflux transporter AcrB pore domain like"/>
    <property type="match status" value="1"/>
</dbReference>
<feature type="transmembrane region" description="Helical" evidence="8">
    <location>
        <begin position="521"/>
        <end position="540"/>
    </location>
</feature>
<sequence>MLNRIIDAALNNRLLVAALLAAVIIVGLVVMLRLPIDAFPDLTNNQVVVITECPAMPPLEVESRVTFPIETALMGLPKTLEIRSTSKLGLSMTTVIFEDQVNTYFARQLVNERVQEARSRLPQGLEPTLGPVATAFGEVLQYTVDGNGLSLMDRKTLHDWSLRFQLRTIPGVNEVNSWGGDTKQYVIEVNPDALQRYGLTLRDVFLRVQDNNENFGGGFIQHLDQQYTVYGLGRATSLGELGKTVLLARAGVPVLLSDVANIVPGAMPRQGAVLRDGKGETVSGMIIALKGANGLDVIEKSKQKLAAMHLPEGVKVVPFYDQSEVIYGTIHTVERNLLEAGILVIVVLLVFLGNLRAALLVACVIPVAMLFGFIGMAAFGVSANLMSLGAIDFGMIVDGAVVMVENSVRRIGESGGQPVRRTVRDAAIEVSRPIVFGVAIIVAVYLPILTLEGLEGRMFRPMAITVCSALLGALVLSLTVVPVASTFGLRASDKESHARWFEVILHHYARVLDYSMHHRTAIVAFSLLLMVVALGSLKYIGTEFMPKLDEGSILIQTRKLPGVSLPESISISSHVEKAVMEFPEVSGVVSKLGRPDLATEAMGVYEADVYVLLKPHQQWRKGLDKEALVDQMSKRMERIPGLVCNFTQPMAMRLDEVVSGIKADVAVKIFGSDLATLEQLADRALKVISAIPGAADSQAEILTGVPELRVAVDRDRLSRYGLDVRNVRDLLDSTTGGTTVSEMIEGERQVPIVVRLPQAYRNDLQALGNLQLQSTAGERVRLNQIARIAVEQGPEVINREGARRRIVVQCNVRGRDLGSFVSEAQQHLNRALKLPSGYTLEWGGQFENQDRAVRRLMIVLPLSIAIIFGLLFATFSSVRQALLIFSAVPFALVGGIAALWIRGLNLNLSAMVGFIALFGVAVLNGIVMVSCINQMLEAGLPLHRAIREGALTRLRPVMMTAMVASLGFMPMALSQSAGAEVQRPLATVVIGGLFTATMLTLLVLPVVFPWFAPPRPADATVAAMAPVEIS</sequence>
<feature type="transmembrane region" description="Helical" evidence="8">
    <location>
        <begin position="463"/>
        <end position="484"/>
    </location>
</feature>